<dbReference type="PIRSF" id="PIRSF015417">
    <property type="entry name" value="T31B5_30_vWA"/>
    <property type="match status" value="1"/>
</dbReference>
<feature type="domain" description="DUF7788" evidence="2">
    <location>
        <begin position="496"/>
        <end position="674"/>
    </location>
</feature>
<keyword evidence="5" id="KW-1185">Reference proteome</keyword>
<reference evidence="3 5" key="2">
    <citation type="journal article" date="2014" name="BMC Genomics">
        <title>An improved genome release (version Mt4.0) for the model legume Medicago truncatula.</title>
        <authorList>
            <person name="Tang H."/>
            <person name="Krishnakumar V."/>
            <person name="Bidwell S."/>
            <person name="Rosen B."/>
            <person name="Chan A."/>
            <person name="Zhou S."/>
            <person name="Gentzbittel L."/>
            <person name="Childs K.L."/>
            <person name="Yandell M."/>
            <person name="Gundlach H."/>
            <person name="Mayer K.F."/>
            <person name="Schwartz D.C."/>
            <person name="Town C.D."/>
        </authorList>
    </citation>
    <scope>GENOME REANNOTATION</scope>
    <source>
        <strain evidence="3">A17</strain>
        <strain evidence="4 5">cv. Jemalong A17</strain>
    </source>
</reference>
<evidence type="ECO:0000313" key="5">
    <source>
        <dbReference type="Proteomes" id="UP000002051"/>
    </source>
</evidence>
<accession>A0A072VCH4</accession>
<dbReference type="EnsemblPlants" id="KEH35845">
    <property type="protein sequence ID" value="KEH35845"/>
    <property type="gene ID" value="MTR_3g103410"/>
</dbReference>
<proteinExistence type="predicted"/>
<dbReference type="SUPFAM" id="SSF53300">
    <property type="entry name" value="vWA-like"/>
    <property type="match status" value="1"/>
</dbReference>
<dbReference type="Proteomes" id="UP000002051">
    <property type="component" value="Chromosome 3"/>
</dbReference>
<dbReference type="AlphaFoldDB" id="A0A072VCH4"/>
<dbReference type="PANTHER" id="PTHR31373">
    <property type="entry name" value="OS06G0652100 PROTEIN"/>
    <property type="match status" value="1"/>
</dbReference>
<dbReference type="InterPro" id="IPR058580">
    <property type="entry name" value="DUF2828"/>
</dbReference>
<feature type="domain" description="DUF2828" evidence="1">
    <location>
        <begin position="47"/>
        <end position="494"/>
    </location>
</feature>
<dbReference type="HOGENOM" id="CLU_011744_1_1_1"/>
<name>A0A072VCH4_MEDTR</name>
<evidence type="ECO:0000259" key="2">
    <source>
        <dbReference type="Pfam" id="PF25043"/>
    </source>
</evidence>
<dbReference type="InterPro" id="IPR056690">
    <property type="entry name" value="DUF7788"/>
</dbReference>
<dbReference type="OrthoDB" id="1149618at2759"/>
<evidence type="ECO:0000313" key="3">
    <source>
        <dbReference type="EMBL" id="KEH35845.1"/>
    </source>
</evidence>
<dbReference type="Gene3D" id="3.40.50.410">
    <property type="entry name" value="von Willebrand factor, type A domain"/>
    <property type="match status" value="1"/>
</dbReference>
<dbReference type="EMBL" id="CM001219">
    <property type="protein sequence ID" value="KEH35845.1"/>
    <property type="molecule type" value="Genomic_DNA"/>
</dbReference>
<protein>
    <submittedName>
        <fullName evidence="3">Plant/MWF20 protein</fullName>
    </submittedName>
</protein>
<evidence type="ECO:0000259" key="1">
    <source>
        <dbReference type="Pfam" id="PF11443"/>
    </source>
</evidence>
<sequence>MATATTLVGPPELYTTVTATTNKTSIDQMVTNFNTLHTNQNPPMTLTENMSPTYLTTGNPCLDFFFHVVPDTPPETLLRRLQLAWSYNPLTTLKLVCNLRGVRGTGKSDREGFYAAALWFHHYHPKTLASNVPSLADFGYFKDLPEILYRLLQGTNIRKIQKEEWNQKKLAAYRKKNRKSKSKSKSKTRFGVRKFDQEQWEFKPPLVQVKPPLVKKIQNPFSVLHDYTDEDSLMSEEIAVRDAAKAAARAKRDEKRKASLLKKEKMIALDYEKKEKRIALAYEKLPKKEKKIVLAKKLVERYNRDPHFKFLHDCISDHFADCLKKDIEFLKCGSSTNISLAAKWCPSVDSSFDRATLLCESIAKRIFPREEYEGVEEAHYAYRVRDRLRKDVLVPLRKVLELPEVFIGANRWKLIPYNRVASVAMEFYKEKFLKHDKKRFEKYLEDVKVGKTTIAAGALLPHDIIRSLGDGDGGEVAELQWTRMVDDLLKKGKMRNCLAVCDVSGSMTGIPMDVCVALGLLVSELCEEPWKGKVITFSAEPQLHVIQGDDLKSKTEFVMEMDWGMNTDFQKVFDRILDVAVNGNLKEDQMIKRIFVFSDMEFDQASANSWETDYQAITRKYREKGYGSAVPQIVFWNLRDSMATPVSATQKGVALLSGFSKNLLKLFLDNEGDISHLLTDNDGDISPVGVMEAAIAGPEYQKLVVLD</sequence>
<dbReference type="Pfam" id="PF11443">
    <property type="entry name" value="DUF2828"/>
    <property type="match status" value="1"/>
</dbReference>
<dbReference type="InterPro" id="IPR011205">
    <property type="entry name" value="UCP015417_vWA"/>
</dbReference>
<dbReference type="InterPro" id="IPR036465">
    <property type="entry name" value="vWFA_dom_sf"/>
</dbReference>
<organism evidence="3 5">
    <name type="scientific">Medicago truncatula</name>
    <name type="common">Barrel medic</name>
    <name type="synonym">Medicago tribuloides</name>
    <dbReference type="NCBI Taxonomy" id="3880"/>
    <lineage>
        <taxon>Eukaryota</taxon>
        <taxon>Viridiplantae</taxon>
        <taxon>Streptophyta</taxon>
        <taxon>Embryophyta</taxon>
        <taxon>Tracheophyta</taxon>
        <taxon>Spermatophyta</taxon>
        <taxon>Magnoliopsida</taxon>
        <taxon>eudicotyledons</taxon>
        <taxon>Gunneridae</taxon>
        <taxon>Pentapetalae</taxon>
        <taxon>rosids</taxon>
        <taxon>fabids</taxon>
        <taxon>Fabales</taxon>
        <taxon>Fabaceae</taxon>
        <taxon>Papilionoideae</taxon>
        <taxon>50 kb inversion clade</taxon>
        <taxon>NPAAA clade</taxon>
        <taxon>Hologalegina</taxon>
        <taxon>IRL clade</taxon>
        <taxon>Trifolieae</taxon>
        <taxon>Medicago</taxon>
    </lineage>
</organism>
<dbReference type="STRING" id="3880.A0A072VCH4"/>
<dbReference type="PANTHER" id="PTHR31373:SF17">
    <property type="entry name" value="OS06G0652100 PROTEIN"/>
    <property type="match status" value="1"/>
</dbReference>
<gene>
    <name evidence="4" type="primary">25489990</name>
    <name evidence="3" type="ordered locus">MTR_3g103410</name>
</gene>
<reference evidence="4" key="3">
    <citation type="submission" date="2015-04" db="UniProtKB">
        <authorList>
            <consortium name="EnsemblPlants"/>
        </authorList>
    </citation>
    <scope>IDENTIFICATION</scope>
    <source>
        <strain evidence="4">cv. Jemalong A17</strain>
    </source>
</reference>
<dbReference type="KEGG" id="mtr:25489990"/>
<evidence type="ECO:0000313" key="4">
    <source>
        <dbReference type="EnsemblPlants" id="KEH35845"/>
    </source>
</evidence>
<reference evidence="3 5" key="1">
    <citation type="journal article" date="2011" name="Nature">
        <title>The Medicago genome provides insight into the evolution of rhizobial symbioses.</title>
        <authorList>
            <person name="Young N.D."/>
            <person name="Debelle F."/>
            <person name="Oldroyd G.E."/>
            <person name="Geurts R."/>
            <person name="Cannon S.B."/>
            <person name="Udvardi M.K."/>
            <person name="Benedito V.A."/>
            <person name="Mayer K.F."/>
            <person name="Gouzy J."/>
            <person name="Schoof H."/>
            <person name="Van de Peer Y."/>
            <person name="Proost S."/>
            <person name="Cook D.R."/>
            <person name="Meyers B.C."/>
            <person name="Spannagl M."/>
            <person name="Cheung F."/>
            <person name="De Mita S."/>
            <person name="Krishnakumar V."/>
            <person name="Gundlach H."/>
            <person name="Zhou S."/>
            <person name="Mudge J."/>
            <person name="Bharti A.K."/>
            <person name="Murray J.D."/>
            <person name="Naoumkina M.A."/>
            <person name="Rosen B."/>
            <person name="Silverstein K.A."/>
            <person name="Tang H."/>
            <person name="Rombauts S."/>
            <person name="Zhao P.X."/>
            <person name="Zhou P."/>
            <person name="Barbe V."/>
            <person name="Bardou P."/>
            <person name="Bechner M."/>
            <person name="Bellec A."/>
            <person name="Berger A."/>
            <person name="Berges H."/>
            <person name="Bidwell S."/>
            <person name="Bisseling T."/>
            <person name="Choisne N."/>
            <person name="Couloux A."/>
            <person name="Denny R."/>
            <person name="Deshpande S."/>
            <person name="Dai X."/>
            <person name="Doyle J.J."/>
            <person name="Dudez A.M."/>
            <person name="Farmer A.D."/>
            <person name="Fouteau S."/>
            <person name="Franken C."/>
            <person name="Gibelin C."/>
            <person name="Gish J."/>
            <person name="Goldstein S."/>
            <person name="Gonzalez A.J."/>
            <person name="Green P.J."/>
            <person name="Hallab A."/>
            <person name="Hartog M."/>
            <person name="Hua A."/>
            <person name="Humphray S.J."/>
            <person name="Jeong D.H."/>
            <person name="Jing Y."/>
            <person name="Jocker A."/>
            <person name="Kenton S.M."/>
            <person name="Kim D.J."/>
            <person name="Klee K."/>
            <person name="Lai H."/>
            <person name="Lang C."/>
            <person name="Lin S."/>
            <person name="Macmil S.L."/>
            <person name="Magdelenat G."/>
            <person name="Matthews L."/>
            <person name="McCorrison J."/>
            <person name="Monaghan E.L."/>
            <person name="Mun J.H."/>
            <person name="Najar F.Z."/>
            <person name="Nicholson C."/>
            <person name="Noirot C."/>
            <person name="O'Bleness M."/>
            <person name="Paule C.R."/>
            <person name="Poulain J."/>
            <person name="Prion F."/>
            <person name="Qin B."/>
            <person name="Qu C."/>
            <person name="Retzel E.F."/>
            <person name="Riddle C."/>
            <person name="Sallet E."/>
            <person name="Samain S."/>
            <person name="Samson N."/>
            <person name="Sanders I."/>
            <person name="Saurat O."/>
            <person name="Scarpelli C."/>
            <person name="Schiex T."/>
            <person name="Segurens B."/>
            <person name="Severin A.J."/>
            <person name="Sherrier D.J."/>
            <person name="Shi R."/>
            <person name="Sims S."/>
            <person name="Singer S.R."/>
            <person name="Sinharoy S."/>
            <person name="Sterck L."/>
            <person name="Viollet A."/>
            <person name="Wang B.B."/>
            <person name="Wang K."/>
            <person name="Wang M."/>
            <person name="Wang X."/>
            <person name="Warfsmann J."/>
            <person name="Weissenbach J."/>
            <person name="White D.D."/>
            <person name="White J.D."/>
            <person name="Wiley G.B."/>
            <person name="Wincker P."/>
            <person name="Xing Y."/>
            <person name="Yang L."/>
            <person name="Yao Z."/>
            <person name="Ying F."/>
            <person name="Zhai J."/>
            <person name="Zhou L."/>
            <person name="Zuber A."/>
            <person name="Denarie J."/>
            <person name="Dixon R.A."/>
            <person name="May G.D."/>
            <person name="Schwartz D.C."/>
            <person name="Rogers J."/>
            <person name="Quetier F."/>
            <person name="Town C.D."/>
            <person name="Roe B.A."/>
        </authorList>
    </citation>
    <scope>NUCLEOTIDE SEQUENCE [LARGE SCALE GENOMIC DNA]</scope>
    <source>
        <strain evidence="3">A17</strain>
        <strain evidence="4 5">cv. Jemalong A17</strain>
    </source>
</reference>
<dbReference type="Pfam" id="PF25043">
    <property type="entry name" value="DUF7788"/>
    <property type="match status" value="1"/>
</dbReference>